<dbReference type="RefSeq" id="WP_345198311.1">
    <property type="nucleotide sequence ID" value="NZ_BAABFL010000464.1"/>
</dbReference>
<dbReference type="InterPro" id="IPR011330">
    <property type="entry name" value="Glyco_hydro/deAcase_b/a-brl"/>
</dbReference>
<dbReference type="EMBL" id="BAABFL010000464">
    <property type="protein sequence ID" value="GAA4651854.1"/>
    <property type="molecule type" value="Genomic_DNA"/>
</dbReference>
<feature type="domain" description="NodB homology" evidence="2">
    <location>
        <begin position="69"/>
        <end position="285"/>
    </location>
</feature>
<proteinExistence type="predicted"/>
<accession>A0ABP8V8U6</accession>
<dbReference type="SUPFAM" id="SSF88713">
    <property type="entry name" value="Glycoside hydrolase/deacetylase"/>
    <property type="match status" value="1"/>
</dbReference>
<evidence type="ECO:0000259" key="2">
    <source>
        <dbReference type="PROSITE" id="PS51677"/>
    </source>
</evidence>
<feature type="compositionally biased region" description="Polar residues" evidence="1">
    <location>
        <begin position="311"/>
        <end position="324"/>
    </location>
</feature>
<organism evidence="3 4">
    <name type="scientific">Kistimonas scapharcae</name>
    <dbReference type="NCBI Taxonomy" id="1036133"/>
    <lineage>
        <taxon>Bacteria</taxon>
        <taxon>Pseudomonadati</taxon>
        <taxon>Pseudomonadota</taxon>
        <taxon>Gammaproteobacteria</taxon>
        <taxon>Oceanospirillales</taxon>
        <taxon>Endozoicomonadaceae</taxon>
        <taxon>Kistimonas</taxon>
    </lineage>
</organism>
<keyword evidence="4" id="KW-1185">Reference proteome</keyword>
<evidence type="ECO:0000313" key="4">
    <source>
        <dbReference type="Proteomes" id="UP001500604"/>
    </source>
</evidence>
<gene>
    <name evidence="3" type="primary">puuE</name>
    <name evidence="3" type="ORF">GCM10023116_41380</name>
</gene>
<dbReference type="PROSITE" id="PS51677">
    <property type="entry name" value="NODB"/>
    <property type="match status" value="1"/>
</dbReference>
<dbReference type="Pfam" id="PF01522">
    <property type="entry name" value="Polysacc_deac_1"/>
    <property type="match status" value="1"/>
</dbReference>
<name>A0ABP8V8U6_9GAMM</name>
<dbReference type="PANTHER" id="PTHR43123">
    <property type="entry name" value="POLYSACCHARIDE DEACETYLASE-RELATED"/>
    <property type="match status" value="1"/>
</dbReference>
<sequence>MQEDYPRNFTGYGGQPPKVQWPNNCRLAISFVLNYEEGAESCRLDGDPSSESFLTDLPGTRPLSCARHYNCESLFAYGASSGAWRLLNLFDDFSLPVTVFACGMALERNLPLAQKLAESDHEIAGHGYRWIDYRVIPIAIEKSHIRKTLEVIENLTHKEVVGWYTGRHSENTRRLIQEMGLLYDSDAYNNDLPYYIDVAGQAHLIVPYNLVTNDFRYSTSPGWNSPEDCLQNLRAAFDCLYREGEESPKMLSIGLRGRLSGQPGRTEALRRFLDYALSHEDVWVCRRMDIARHWLSHHSSHHDQDAGGNEQLPQSNALDLSITE</sequence>
<protein>
    <submittedName>
        <fullName evidence="3">Allantoinase PuuE</fullName>
    </submittedName>
</protein>
<dbReference type="Gene3D" id="3.20.20.370">
    <property type="entry name" value="Glycoside hydrolase/deacetylase"/>
    <property type="match status" value="1"/>
</dbReference>
<feature type="region of interest" description="Disordered" evidence="1">
    <location>
        <begin position="299"/>
        <end position="324"/>
    </location>
</feature>
<dbReference type="PANTHER" id="PTHR43123:SF1">
    <property type="entry name" value="POLYSACCHARIDE DEACETYLASE-RELATED"/>
    <property type="match status" value="1"/>
</dbReference>
<comment type="caution">
    <text evidence="3">The sequence shown here is derived from an EMBL/GenBank/DDBJ whole genome shotgun (WGS) entry which is preliminary data.</text>
</comment>
<reference evidence="4" key="1">
    <citation type="journal article" date="2019" name="Int. J. Syst. Evol. Microbiol.">
        <title>The Global Catalogue of Microorganisms (GCM) 10K type strain sequencing project: providing services to taxonomists for standard genome sequencing and annotation.</title>
        <authorList>
            <consortium name="The Broad Institute Genomics Platform"/>
            <consortium name="The Broad Institute Genome Sequencing Center for Infectious Disease"/>
            <person name="Wu L."/>
            <person name="Ma J."/>
        </authorList>
    </citation>
    <scope>NUCLEOTIDE SEQUENCE [LARGE SCALE GENOMIC DNA]</scope>
    <source>
        <strain evidence="4">JCM 17805</strain>
    </source>
</reference>
<dbReference type="InterPro" id="IPR002509">
    <property type="entry name" value="NODB_dom"/>
</dbReference>
<dbReference type="Proteomes" id="UP001500604">
    <property type="component" value="Unassembled WGS sequence"/>
</dbReference>
<evidence type="ECO:0000256" key="1">
    <source>
        <dbReference type="SAM" id="MobiDB-lite"/>
    </source>
</evidence>
<evidence type="ECO:0000313" key="3">
    <source>
        <dbReference type="EMBL" id="GAA4651854.1"/>
    </source>
</evidence>